<protein>
    <submittedName>
        <fullName evidence="1">Uncharacterized protein</fullName>
    </submittedName>
</protein>
<gene>
    <name evidence="1" type="ORF">K3G42_021174</name>
</gene>
<keyword evidence="2" id="KW-1185">Reference proteome</keyword>
<sequence>MESRLLLRVPFRGVAGKMLEGQKKNGGSLGRGLQQRIRSPHPPLEKFRRVARCCCGLLATEDDRKRGGVPLK</sequence>
<dbReference type="Proteomes" id="UP000827872">
    <property type="component" value="Linkage Group LG02"/>
</dbReference>
<proteinExistence type="predicted"/>
<name>A0ACB8G1R9_9SAUR</name>
<evidence type="ECO:0000313" key="1">
    <source>
        <dbReference type="EMBL" id="KAH8013668.1"/>
    </source>
</evidence>
<organism evidence="1 2">
    <name type="scientific">Sphaerodactylus townsendi</name>
    <dbReference type="NCBI Taxonomy" id="933632"/>
    <lineage>
        <taxon>Eukaryota</taxon>
        <taxon>Metazoa</taxon>
        <taxon>Chordata</taxon>
        <taxon>Craniata</taxon>
        <taxon>Vertebrata</taxon>
        <taxon>Euteleostomi</taxon>
        <taxon>Lepidosauria</taxon>
        <taxon>Squamata</taxon>
        <taxon>Bifurcata</taxon>
        <taxon>Gekkota</taxon>
        <taxon>Sphaerodactylidae</taxon>
        <taxon>Sphaerodactylus</taxon>
    </lineage>
</organism>
<evidence type="ECO:0000313" key="2">
    <source>
        <dbReference type="Proteomes" id="UP000827872"/>
    </source>
</evidence>
<accession>A0ACB8G1R9</accession>
<dbReference type="EMBL" id="CM037615">
    <property type="protein sequence ID" value="KAH8013668.1"/>
    <property type="molecule type" value="Genomic_DNA"/>
</dbReference>
<reference evidence="1" key="1">
    <citation type="submission" date="2021-08" db="EMBL/GenBank/DDBJ databases">
        <title>The first chromosome-level gecko genome reveals the dynamic sex chromosomes of Neotropical dwarf geckos (Sphaerodactylidae: Sphaerodactylus).</title>
        <authorList>
            <person name="Pinto B.J."/>
            <person name="Keating S.E."/>
            <person name="Gamble T."/>
        </authorList>
    </citation>
    <scope>NUCLEOTIDE SEQUENCE</scope>
    <source>
        <strain evidence="1">TG3544</strain>
    </source>
</reference>
<comment type="caution">
    <text evidence="1">The sequence shown here is derived from an EMBL/GenBank/DDBJ whole genome shotgun (WGS) entry which is preliminary data.</text>
</comment>